<dbReference type="EMBL" id="DXAY01000218">
    <property type="protein sequence ID" value="HIZ75407.1"/>
    <property type="molecule type" value="Genomic_DNA"/>
</dbReference>
<name>A0A9D2GAJ1_9FIRM</name>
<feature type="region of interest" description="Disordered" evidence="1">
    <location>
        <begin position="22"/>
        <end position="52"/>
    </location>
</feature>
<evidence type="ECO:0008006" key="5">
    <source>
        <dbReference type="Google" id="ProtNLM"/>
    </source>
</evidence>
<organism evidence="3 4">
    <name type="scientific">Candidatus Mediterraneibacter stercoravium</name>
    <dbReference type="NCBI Taxonomy" id="2838685"/>
    <lineage>
        <taxon>Bacteria</taxon>
        <taxon>Bacillati</taxon>
        <taxon>Bacillota</taxon>
        <taxon>Clostridia</taxon>
        <taxon>Lachnospirales</taxon>
        <taxon>Lachnospiraceae</taxon>
        <taxon>Mediterraneibacter</taxon>
    </lineage>
</organism>
<dbReference type="AlphaFoldDB" id="A0A9D2GAJ1"/>
<sequence>MKKRIVAIMMAGMLAVSATACGGGSGEDASGNDTTQETDNASDSAEAEDPEAEVTYQSILDDYTKQIQDATPGLVDEYNTEAADKAGDLEALAELSNSKVEELAKICNDGVGEMADLMIKNGDDQETYEEWAGKLQNVYTEYAAQITDAYTDSTSDMSAEEMLESLQ</sequence>
<evidence type="ECO:0000256" key="2">
    <source>
        <dbReference type="SAM" id="SignalP"/>
    </source>
</evidence>
<dbReference type="Proteomes" id="UP000824116">
    <property type="component" value="Unassembled WGS sequence"/>
</dbReference>
<evidence type="ECO:0000313" key="3">
    <source>
        <dbReference type="EMBL" id="HIZ75407.1"/>
    </source>
</evidence>
<evidence type="ECO:0000313" key="4">
    <source>
        <dbReference type="Proteomes" id="UP000824116"/>
    </source>
</evidence>
<reference evidence="3" key="2">
    <citation type="submission" date="2021-04" db="EMBL/GenBank/DDBJ databases">
        <authorList>
            <person name="Gilroy R."/>
        </authorList>
    </citation>
    <scope>NUCLEOTIDE SEQUENCE</scope>
    <source>
        <strain evidence="3">CHK196-3914</strain>
    </source>
</reference>
<gene>
    <name evidence="3" type="ORF">H9723_09250</name>
</gene>
<protein>
    <recommendedName>
        <fullName evidence="5">Lipoprotein</fullName>
    </recommendedName>
</protein>
<dbReference type="PROSITE" id="PS51257">
    <property type="entry name" value="PROKAR_LIPOPROTEIN"/>
    <property type="match status" value="1"/>
</dbReference>
<keyword evidence="2" id="KW-0732">Signal</keyword>
<accession>A0A9D2GAJ1</accession>
<feature type="chain" id="PRO_5039645472" description="Lipoprotein" evidence="2">
    <location>
        <begin position="21"/>
        <end position="167"/>
    </location>
</feature>
<proteinExistence type="predicted"/>
<evidence type="ECO:0000256" key="1">
    <source>
        <dbReference type="SAM" id="MobiDB-lite"/>
    </source>
</evidence>
<comment type="caution">
    <text evidence="3">The sequence shown here is derived from an EMBL/GenBank/DDBJ whole genome shotgun (WGS) entry which is preliminary data.</text>
</comment>
<feature type="signal peptide" evidence="2">
    <location>
        <begin position="1"/>
        <end position="20"/>
    </location>
</feature>
<reference evidence="3" key="1">
    <citation type="journal article" date="2021" name="PeerJ">
        <title>Extensive microbial diversity within the chicken gut microbiome revealed by metagenomics and culture.</title>
        <authorList>
            <person name="Gilroy R."/>
            <person name="Ravi A."/>
            <person name="Getino M."/>
            <person name="Pursley I."/>
            <person name="Horton D.L."/>
            <person name="Alikhan N.F."/>
            <person name="Baker D."/>
            <person name="Gharbi K."/>
            <person name="Hall N."/>
            <person name="Watson M."/>
            <person name="Adriaenssens E.M."/>
            <person name="Foster-Nyarko E."/>
            <person name="Jarju S."/>
            <person name="Secka A."/>
            <person name="Antonio M."/>
            <person name="Oren A."/>
            <person name="Chaudhuri R.R."/>
            <person name="La Ragione R."/>
            <person name="Hildebrand F."/>
            <person name="Pallen M.J."/>
        </authorList>
    </citation>
    <scope>NUCLEOTIDE SEQUENCE</scope>
    <source>
        <strain evidence="3">CHK196-3914</strain>
    </source>
</reference>